<dbReference type="PATRIC" id="fig|991778.3.peg.3204"/>
<evidence type="ECO:0000313" key="1">
    <source>
        <dbReference type="EMBL" id="EGF27013.1"/>
    </source>
</evidence>
<comment type="caution">
    <text evidence="1">The sequence shown here is derived from an EMBL/GenBank/DDBJ whole genome shotgun (WGS) entry which is preliminary data.</text>
</comment>
<dbReference type="Proteomes" id="UP000006222">
    <property type="component" value="Unassembled WGS sequence"/>
</dbReference>
<name>F2ATH3_RHOBT</name>
<gene>
    <name evidence="1" type="ORF">RBWH47_05603</name>
</gene>
<organism evidence="1 2">
    <name type="scientific">Rhodopirellula baltica WH47</name>
    <dbReference type="NCBI Taxonomy" id="991778"/>
    <lineage>
        <taxon>Bacteria</taxon>
        <taxon>Pseudomonadati</taxon>
        <taxon>Planctomycetota</taxon>
        <taxon>Planctomycetia</taxon>
        <taxon>Pirellulales</taxon>
        <taxon>Pirellulaceae</taxon>
        <taxon>Rhodopirellula</taxon>
    </lineage>
</organism>
<dbReference type="EMBL" id="AFAR01000167">
    <property type="protein sequence ID" value="EGF27013.1"/>
    <property type="molecule type" value="Genomic_DNA"/>
</dbReference>
<protein>
    <submittedName>
        <fullName evidence="1">Uncharacterized protein</fullName>
    </submittedName>
</protein>
<reference evidence="1 2" key="1">
    <citation type="journal article" date="2013" name="Mar. Genomics">
        <title>Expression of sulfatases in Rhodopirellula baltica and the diversity of sulfatases in the genus Rhodopirellula.</title>
        <authorList>
            <person name="Wegner C.E."/>
            <person name="Richter-Heitmann T."/>
            <person name="Klindworth A."/>
            <person name="Klockow C."/>
            <person name="Richter M."/>
            <person name="Achstetter T."/>
            <person name="Glockner F.O."/>
            <person name="Harder J."/>
        </authorList>
    </citation>
    <scope>NUCLEOTIDE SEQUENCE [LARGE SCALE GENOMIC DNA]</scope>
    <source>
        <strain evidence="1 2">WH47</strain>
    </source>
</reference>
<evidence type="ECO:0000313" key="2">
    <source>
        <dbReference type="Proteomes" id="UP000006222"/>
    </source>
</evidence>
<accession>F2ATH3</accession>
<proteinExistence type="predicted"/>
<sequence>MAGAVGCVNEGKCLRRSLRHEWLKECDCYASWHRSVRPDFGIQNSRWKVWSRRMEEATTKAA</sequence>
<dbReference type="AlphaFoldDB" id="F2ATH3"/>